<comment type="caution">
    <text evidence="1">The sequence shown here is derived from an EMBL/GenBank/DDBJ whole genome shotgun (WGS) entry which is preliminary data.</text>
</comment>
<keyword evidence="2" id="KW-1185">Reference proteome</keyword>
<evidence type="ECO:0008006" key="3">
    <source>
        <dbReference type="Google" id="ProtNLM"/>
    </source>
</evidence>
<reference evidence="1" key="1">
    <citation type="submission" date="2023-05" db="EMBL/GenBank/DDBJ databases">
        <title>Nepenthes gracilis genome sequencing.</title>
        <authorList>
            <person name="Fukushima K."/>
        </authorList>
    </citation>
    <scope>NUCLEOTIDE SEQUENCE</scope>
    <source>
        <strain evidence="1">SING2019-196</strain>
    </source>
</reference>
<accession>A0AAD3SG50</accession>
<proteinExistence type="predicted"/>
<dbReference type="PANTHER" id="PTHR33739">
    <property type="entry name" value="OS07G0681500 PROTEIN"/>
    <property type="match status" value="1"/>
</dbReference>
<gene>
    <name evidence="1" type="ORF">Nepgr_011910</name>
</gene>
<dbReference type="EMBL" id="BSYO01000009">
    <property type="protein sequence ID" value="GMH10069.1"/>
    <property type="molecule type" value="Genomic_DNA"/>
</dbReference>
<evidence type="ECO:0000313" key="1">
    <source>
        <dbReference type="EMBL" id="GMH10069.1"/>
    </source>
</evidence>
<protein>
    <recommendedName>
        <fullName evidence="3">Mediator of RNA polymerase II transcription subunit 33A</fullName>
    </recommendedName>
</protein>
<evidence type="ECO:0000313" key="2">
    <source>
        <dbReference type="Proteomes" id="UP001279734"/>
    </source>
</evidence>
<name>A0AAD3SG50_NEPGR</name>
<dbReference type="PANTHER" id="PTHR33739:SF3">
    <property type="entry name" value="OS07G0681500 PROTEIN"/>
    <property type="match status" value="1"/>
</dbReference>
<dbReference type="GO" id="GO:2000762">
    <property type="term" value="P:regulation of phenylpropanoid metabolic process"/>
    <property type="evidence" value="ECO:0007669"/>
    <property type="project" value="InterPro"/>
</dbReference>
<dbReference type="Proteomes" id="UP001279734">
    <property type="component" value="Unassembled WGS sequence"/>
</dbReference>
<organism evidence="1 2">
    <name type="scientific">Nepenthes gracilis</name>
    <name type="common">Slender pitcher plant</name>
    <dbReference type="NCBI Taxonomy" id="150966"/>
    <lineage>
        <taxon>Eukaryota</taxon>
        <taxon>Viridiplantae</taxon>
        <taxon>Streptophyta</taxon>
        <taxon>Embryophyta</taxon>
        <taxon>Tracheophyta</taxon>
        <taxon>Spermatophyta</taxon>
        <taxon>Magnoliopsida</taxon>
        <taxon>eudicotyledons</taxon>
        <taxon>Gunneridae</taxon>
        <taxon>Pentapetalae</taxon>
        <taxon>Caryophyllales</taxon>
        <taxon>Nepenthaceae</taxon>
        <taxon>Nepenthes</taxon>
    </lineage>
</organism>
<dbReference type="GO" id="GO:0016592">
    <property type="term" value="C:mediator complex"/>
    <property type="evidence" value="ECO:0007669"/>
    <property type="project" value="InterPro"/>
</dbReference>
<dbReference type="InterPro" id="IPR039638">
    <property type="entry name" value="MED33A/B"/>
</dbReference>
<sequence length="1328" mass="145660">MAKGFEGEVVETIKWCQERKEPPLVWMNEVAKCVARAGLDLPSVELGEVLVSLLCFSNNHPSLWKLMDYALYVRFLSPLHIFCLLTSRVIPHRYTQPEAYRLYLELLSQHTISSDLSVAEACEERIVESVDVALQLSQTYGIHIFGVGHALVLSFSCIIISLIDSILEDWGLHIESGVRENEVLGDLQNMDVDSKRKQINLRNEHLDQIRRTNSFMALEVLGKLSESRQAKVLLRLVHLNIAEKFEEILQKLHFLEAHKQASPETNFAHHLVVRLSVNIQRALHLEYHLRNHEFSGMLIDGGSCKSSFCCNTEGGPSGCWVSFDIYMENVMDGKQLPVTSAIYILKETINTLQVYNRASWQETFLELWLSALRLVQRERDPLEGPVPHLEARLSVLLSIVPLAITCVLEDEAKTCTSFPGGKTSASVETGCGPGIVNHMSRKQGLISSLQLLGHFTGLLHPPAAVVGAANSAAVRSAHFIANSKKTKDGLHQRSCSGTYVQAVNSLQFAEGNMRHLIVEACIARNLMDTSAYLWPGYVSPSLVTSVLDTLSVQSSPWTTFMDGASLTGSLVNALVATPASSIAEVEKMYHTALNGLEDEKAAAAKILCGASLCCGWNIQEHVVHFVVRLLSPPPPPDFIGPQSHLVGYMPMLKAVLLGASSVDIVHILSLHGLIPEVAASLMPLCEVFGSLVPPSIQRSNISDESSIYVVFSSAFLFLLRLWKFYSAPLEHCIRGRGAMGHELTLEYLLMLRNRQIVSHTSDAPCEMSNGLGALAPTSDHPIYIDSYPKLRAWYCLNKSCVASTLSGLCSGSPIHEIATKILNMIYCKWNMNGTMSADSSTLSTNSINGHPASIGESSCWMPFLSAWEILEAIPLVLEEMLASCAYGRLSSRDLTTGLRDLVDFLPASIASIISYFSAEVTRGIWKPVSMNGVDWPSPAANLAAVESDIKEILVAAGVDLPSCSLETSDAMLPLPMAALVSLTITFKLDKSLEYIVAVAGPALENCASGCPWPSMPIMSSLWAQKIRRWHHFIIFSSSRSIFRHNREAVGQLLRNCFISFLGSLPSAAPSSTTLSSVNRLLGTVICSNNSGTSIAPGFLYLRSCRSIHDVQYVNDIIVRLVSEYTCKLANRWASTCASQLKSSQSSLAFATTKAKEVAALGASLLCVAGGLQRVQELYLETIPTRLLSTRTEKHGQLSEISYMLEGYAMAYLLVLSGSLVWSAGSKPTPWVLSRRGRVFEVHLKFVAGVLEGNIRLGCHPATWKSYVCSLVGLVVRFSPGWIQEVKLETLKKLANGLRGWHEYELAISLLERGGPAAIGSLTELLHLV</sequence>